<protein>
    <recommendedName>
        <fullName evidence="11">FYVE-type domain-containing protein</fullName>
    </recommendedName>
</protein>
<keyword evidence="2 4" id="KW-0863">Zinc-finger</keyword>
<dbReference type="Gene3D" id="1.20.5.730">
    <property type="entry name" value="Single helix bin"/>
    <property type="match status" value="1"/>
</dbReference>
<keyword evidence="9" id="KW-1185">Reference proteome</keyword>
<dbReference type="InterPro" id="IPR001841">
    <property type="entry name" value="Znf_RING"/>
</dbReference>
<dbReference type="Pfam" id="PF09311">
    <property type="entry name" value="Rab5-bind"/>
    <property type="match status" value="1"/>
</dbReference>
<dbReference type="CDD" id="cd15739">
    <property type="entry name" value="FYVE_RABE_unchar"/>
    <property type="match status" value="1"/>
</dbReference>
<dbReference type="InterPro" id="IPR013083">
    <property type="entry name" value="Znf_RING/FYVE/PHD"/>
</dbReference>
<evidence type="ECO:0000256" key="6">
    <source>
        <dbReference type="SAM" id="MobiDB-lite"/>
    </source>
</evidence>
<keyword evidence="1" id="KW-0479">Metal-binding</keyword>
<name>A0AAF3ECY6_9BILA</name>
<evidence type="ECO:0000256" key="1">
    <source>
        <dbReference type="ARBA" id="ARBA00022723"/>
    </source>
</evidence>
<dbReference type="GO" id="GO:0006897">
    <property type="term" value="P:endocytosis"/>
    <property type="evidence" value="ECO:0007669"/>
    <property type="project" value="InterPro"/>
</dbReference>
<feature type="region of interest" description="Disordered" evidence="6">
    <location>
        <begin position="1"/>
        <end position="31"/>
    </location>
</feature>
<dbReference type="SMART" id="SM00064">
    <property type="entry name" value="FYVE"/>
    <property type="match status" value="1"/>
</dbReference>
<dbReference type="FunFam" id="1.20.5.730:FF:000005">
    <property type="entry name" value="RABaptiN (Rab effector)"/>
    <property type="match status" value="1"/>
</dbReference>
<dbReference type="PROSITE" id="PS50089">
    <property type="entry name" value="ZF_RING_2"/>
    <property type="match status" value="1"/>
</dbReference>
<keyword evidence="3" id="KW-0862">Zinc</keyword>
<evidence type="ECO:0008006" key="11">
    <source>
        <dbReference type="Google" id="ProtNLM"/>
    </source>
</evidence>
<dbReference type="SUPFAM" id="SSF57903">
    <property type="entry name" value="FYVE/PHD zinc finger"/>
    <property type="match status" value="1"/>
</dbReference>
<dbReference type="GO" id="GO:0005096">
    <property type="term" value="F:GTPase activator activity"/>
    <property type="evidence" value="ECO:0007669"/>
    <property type="project" value="InterPro"/>
</dbReference>
<evidence type="ECO:0000256" key="5">
    <source>
        <dbReference type="SAM" id="Coils"/>
    </source>
</evidence>
<sequence length="406" mass="46937">MQEDASDELNNFEDGQRSPGNDDLLGNPQSSQNVTGICEMCQNYETNLTIMQDGERKLKEELKAMKELADRYQNELSAERDYRREMEKRMTEEAEIVDGKAKEILANHERLQQSLALLTEKYNQLLKRHQEKGNRMKEKLDKLSQKHLDTANKYLVLLGVNRTKAREMRDEVISLPDDQMELQLQCLTNREQLIEARAALEYTEREKSDEITMLRAQLMEETTAREAMEKEFGAQISDLQTELTIRMDSVQTAEQQKRQIGDLQASISELEAQVQQVLSERNAVEQTAQNYKARCSSLQQELDTCEQVQKDFVKLSQSLQIQLEKIRQSEQEVRWQFDEDVDQCQECSSQLPKGKPKPHCRHCGRIFCGKCLEQSVHAGPTRRLASVCPVCHTLLNRESAPFFSKD</sequence>
<dbReference type="PROSITE" id="PS50178">
    <property type="entry name" value="ZF_FYVE"/>
    <property type="match status" value="1"/>
</dbReference>
<accession>A0AAF3ECY6</accession>
<dbReference type="PANTHER" id="PTHR31179:SF7">
    <property type="entry name" value="FYVE-TYPE DOMAIN-CONTAINING PROTEIN"/>
    <property type="match status" value="1"/>
</dbReference>
<dbReference type="PANTHER" id="PTHR31179">
    <property type="entry name" value="RAB GTPASE-BINDING EFFECTOR PROTEIN"/>
    <property type="match status" value="1"/>
</dbReference>
<evidence type="ECO:0000259" key="7">
    <source>
        <dbReference type="PROSITE" id="PS50089"/>
    </source>
</evidence>
<evidence type="ECO:0000256" key="4">
    <source>
        <dbReference type="PROSITE-ProRule" id="PRU00175"/>
    </source>
</evidence>
<dbReference type="WBParaSite" id="MBELARI_LOCUS11823">
    <property type="protein sequence ID" value="MBELARI_LOCUS11823"/>
    <property type="gene ID" value="MBELARI_LOCUS11823"/>
</dbReference>
<feature type="compositionally biased region" description="Acidic residues" evidence="6">
    <location>
        <begin position="1"/>
        <end position="11"/>
    </location>
</feature>
<dbReference type="AlphaFoldDB" id="A0AAF3ECY6"/>
<dbReference type="GO" id="GO:0008270">
    <property type="term" value="F:zinc ion binding"/>
    <property type="evidence" value="ECO:0007669"/>
    <property type="project" value="UniProtKB-KW"/>
</dbReference>
<dbReference type="InterPro" id="IPR017455">
    <property type="entry name" value="Znf_FYVE-rel"/>
</dbReference>
<dbReference type="InterPro" id="IPR003914">
    <property type="entry name" value="Rabaptin"/>
</dbReference>
<keyword evidence="5" id="KW-0175">Coiled coil</keyword>
<evidence type="ECO:0000313" key="10">
    <source>
        <dbReference type="WBParaSite" id="MBELARI_LOCUS11823"/>
    </source>
</evidence>
<feature type="domain" description="RING-type" evidence="7">
    <location>
        <begin position="344"/>
        <end position="392"/>
    </location>
</feature>
<dbReference type="InterPro" id="IPR011011">
    <property type="entry name" value="Znf_FYVE_PHD"/>
</dbReference>
<dbReference type="SUPFAM" id="SSF103652">
    <property type="entry name" value="G protein-binding domain"/>
    <property type="match status" value="1"/>
</dbReference>
<evidence type="ECO:0000256" key="3">
    <source>
        <dbReference type="ARBA" id="ARBA00022833"/>
    </source>
</evidence>
<dbReference type="InterPro" id="IPR015390">
    <property type="entry name" value="Rabaptin_Rab5-bd_dom"/>
</dbReference>
<evidence type="ECO:0000256" key="2">
    <source>
        <dbReference type="ARBA" id="ARBA00022771"/>
    </source>
</evidence>
<dbReference type="Gene3D" id="3.30.40.10">
    <property type="entry name" value="Zinc/RING finger domain, C3HC4 (zinc finger)"/>
    <property type="match status" value="1"/>
</dbReference>
<reference evidence="10" key="1">
    <citation type="submission" date="2024-02" db="UniProtKB">
        <authorList>
            <consortium name="WormBaseParasite"/>
        </authorList>
    </citation>
    <scope>IDENTIFICATION</scope>
</reference>
<feature type="coiled-coil region" evidence="5">
    <location>
        <begin position="51"/>
        <end position="146"/>
    </location>
</feature>
<evidence type="ECO:0000313" key="9">
    <source>
        <dbReference type="Proteomes" id="UP000887575"/>
    </source>
</evidence>
<dbReference type="Pfam" id="PF01363">
    <property type="entry name" value="FYVE"/>
    <property type="match status" value="1"/>
</dbReference>
<dbReference type="Proteomes" id="UP000887575">
    <property type="component" value="Unassembled WGS sequence"/>
</dbReference>
<feature type="domain" description="FYVE-type" evidence="8">
    <location>
        <begin position="338"/>
        <end position="396"/>
    </location>
</feature>
<organism evidence="9 10">
    <name type="scientific">Mesorhabditis belari</name>
    <dbReference type="NCBI Taxonomy" id="2138241"/>
    <lineage>
        <taxon>Eukaryota</taxon>
        <taxon>Metazoa</taxon>
        <taxon>Ecdysozoa</taxon>
        <taxon>Nematoda</taxon>
        <taxon>Chromadorea</taxon>
        <taxon>Rhabditida</taxon>
        <taxon>Rhabditina</taxon>
        <taxon>Rhabditomorpha</taxon>
        <taxon>Rhabditoidea</taxon>
        <taxon>Rhabditidae</taxon>
        <taxon>Mesorhabditinae</taxon>
        <taxon>Mesorhabditis</taxon>
    </lineage>
</organism>
<evidence type="ECO:0000259" key="8">
    <source>
        <dbReference type="PROSITE" id="PS50178"/>
    </source>
</evidence>
<dbReference type="InterPro" id="IPR000306">
    <property type="entry name" value="Znf_FYVE"/>
</dbReference>
<feature type="coiled-coil region" evidence="5">
    <location>
        <begin position="211"/>
        <end position="308"/>
    </location>
</feature>
<proteinExistence type="predicted"/>